<accession>A0ABN3K4H3</accession>
<name>A0ABN3K4H3_9ACTN</name>
<evidence type="ECO:0000313" key="1">
    <source>
        <dbReference type="EMBL" id="GAA2449228.1"/>
    </source>
</evidence>
<comment type="caution">
    <text evidence="1">The sequence shown here is derived from an EMBL/GenBank/DDBJ whole genome shotgun (WGS) entry which is preliminary data.</text>
</comment>
<keyword evidence="2" id="KW-1185">Reference proteome</keyword>
<dbReference type="Proteomes" id="UP001501231">
    <property type="component" value="Unassembled WGS sequence"/>
</dbReference>
<protein>
    <submittedName>
        <fullName evidence="1">Uncharacterized protein</fullName>
    </submittedName>
</protein>
<dbReference type="EMBL" id="BAAARW010000037">
    <property type="protein sequence ID" value="GAA2449228.1"/>
    <property type="molecule type" value="Genomic_DNA"/>
</dbReference>
<organism evidence="1 2">
    <name type="scientific">Actinomadura vinacea</name>
    <dbReference type="NCBI Taxonomy" id="115336"/>
    <lineage>
        <taxon>Bacteria</taxon>
        <taxon>Bacillati</taxon>
        <taxon>Actinomycetota</taxon>
        <taxon>Actinomycetes</taxon>
        <taxon>Streptosporangiales</taxon>
        <taxon>Thermomonosporaceae</taxon>
        <taxon>Actinomadura</taxon>
    </lineage>
</organism>
<gene>
    <name evidence="1" type="ORF">GCM10010191_78460</name>
</gene>
<reference evidence="1 2" key="1">
    <citation type="journal article" date="2019" name="Int. J. Syst. Evol. Microbiol.">
        <title>The Global Catalogue of Microorganisms (GCM) 10K type strain sequencing project: providing services to taxonomists for standard genome sequencing and annotation.</title>
        <authorList>
            <consortium name="The Broad Institute Genomics Platform"/>
            <consortium name="The Broad Institute Genome Sequencing Center for Infectious Disease"/>
            <person name="Wu L."/>
            <person name="Ma J."/>
        </authorList>
    </citation>
    <scope>NUCLEOTIDE SEQUENCE [LARGE SCALE GENOMIC DNA]</scope>
    <source>
        <strain evidence="1 2">JCM 3325</strain>
    </source>
</reference>
<proteinExistence type="predicted"/>
<sequence length="57" mass="5844">MPFTVDTVPDLPAGFTDTFTSRTVNWAGSPCTPSSAVTARRCCYCPAGRSSGTAGGL</sequence>
<evidence type="ECO:0000313" key="2">
    <source>
        <dbReference type="Proteomes" id="UP001501231"/>
    </source>
</evidence>